<name>A0ABP4VX17_9MICO</name>
<gene>
    <name evidence="3" type="ORF">GCM10009809_36610</name>
</gene>
<dbReference type="NCBIfam" id="TIGR03083">
    <property type="entry name" value="maleylpyruvate isomerase family mycothiol-dependent enzyme"/>
    <property type="match status" value="1"/>
</dbReference>
<dbReference type="GO" id="GO:0016853">
    <property type="term" value="F:isomerase activity"/>
    <property type="evidence" value="ECO:0007669"/>
    <property type="project" value="UniProtKB-KW"/>
</dbReference>
<evidence type="ECO:0000313" key="3">
    <source>
        <dbReference type="EMBL" id="GAA1738184.1"/>
    </source>
</evidence>
<keyword evidence="3" id="KW-0413">Isomerase</keyword>
<accession>A0ABP4VX17</accession>
<organism evidence="3 4">
    <name type="scientific">Isoptericola hypogeus</name>
    <dbReference type="NCBI Taxonomy" id="300179"/>
    <lineage>
        <taxon>Bacteria</taxon>
        <taxon>Bacillati</taxon>
        <taxon>Actinomycetota</taxon>
        <taxon>Actinomycetes</taxon>
        <taxon>Micrococcales</taxon>
        <taxon>Promicromonosporaceae</taxon>
        <taxon>Isoptericola</taxon>
    </lineage>
</organism>
<dbReference type="PANTHER" id="PTHR40758">
    <property type="entry name" value="CONSERVED PROTEIN"/>
    <property type="match status" value="1"/>
</dbReference>
<comment type="caution">
    <text evidence="3">The sequence shown here is derived from an EMBL/GenBank/DDBJ whole genome shotgun (WGS) entry which is preliminary data.</text>
</comment>
<reference evidence="4" key="1">
    <citation type="journal article" date="2019" name="Int. J. Syst. Evol. Microbiol.">
        <title>The Global Catalogue of Microorganisms (GCM) 10K type strain sequencing project: providing services to taxonomists for standard genome sequencing and annotation.</title>
        <authorList>
            <consortium name="The Broad Institute Genomics Platform"/>
            <consortium name="The Broad Institute Genome Sequencing Center for Infectious Disease"/>
            <person name="Wu L."/>
            <person name="Ma J."/>
        </authorList>
    </citation>
    <scope>NUCLEOTIDE SEQUENCE [LARGE SCALE GENOMIC DNA]</scope>
    <source>
        <strain evidence="4">JCM 15589</strain>
    </source>
</reference>
<dbReference type="SUPFAM" id="SSF109854">
    <property type="entry name" value="DinB/YfiT-like putative metalloenzymes"/>
    <property type="match status" value="1"/>
</dbReference>
<dbReference type="PANTHER" id="PTHR40758:SF1">
    <property type="entry name" value="CONSERVED PROTEIN"/>
    <property type="match status" value="1"/>
</dbReference>
<evidence type="ECO:0000259" key="2">
    <source>
        <dbReference type="Pfam" id="PF11716"/>
    </source>
</evidence>
<dbReference type="RefSeq" id="WP_344250221.1">
    <property type="nucleotide sequence ID" value="NZ_BAAAPM010000009.1"/>
</dbReference>
<dbReference type="Pfam" id="PF11716">
    <property type="entry name" value="MDMPI_N"/>
    <property type="match status" value="1"/>
</dbReference>
<dbReference type="InterPro" id="IPR017517">
    <property type="entry name" value="Maleyloyr_isom"/>
</dbReference>
<keyword evidence="4" id="KW-1185">Reference proteome</keyword>
<dbReference type="InterPro" id="IPR034660">
    <property type="entry name" value="DinB/YfiT-like"/>
</dbReference>
<evidence type="ECO:0000313" key="4">
    <source>
        <dbReference type="Proteomes" id="UP001501138"/>
    </source>
</evidence>
<dbReference type="InterPro" id="IPR024344">
    <property type="entry name" value="MDMPI_metal-binding"/>
</dbReference>
<evidence type="ECO:0000259" key="1">
    <source>
        <dbReference type="Pfam" id="PF07398"/>
    </source>
</evidence>
<feature type="domain" description="MDMPI C-terminal" evidence="1">
    <location>
        <begin position="150"/>
        <end position="234"/>
    </location>
</feature>
<protein>
    <submittedName>
        <fullName evidence="3">Maleylpyruvate isomerase family mycothiol-dependent enzyme</fullName>
    </submittedName>
</protein>
<dbReference type="Proteomes" id="UP001501138">
    <property type="component" value="Unassembled WGS sequence"/>
</dbReference>
<sequence length="243" mass="25341">MTLPHQDYLPLLARLQDDFLAGVGDAAPGALVPACGAWTVRELVLHLAGVHRWAAGMVRGERVSDVVDPAGRDLADVYADSARELRATLAATPPDASVRTLVGAGPASFWHRRQVHETLVHLHDLRAAALGSGPAVVAGRPIDVAPGVWADTVDEVVTTFQPRQVRLGRMAPLARPVRLEASDAGGSWVLGTPAGTATAATATAPARELALLLWRRLTPAEAGVRVDGDASALDDALAAAIVP</sequence>
<dbReference type="InterPro" id="IPR010872">
    <property type="entry name" value="MDMPI_C-term_domain"/>
</dbReference>
<dbReference type="EMBL" id="BAAAPM010000009">
    <property type="protein sequence ID" value="GAA1738184.1"/>
    <property type="molecule type" value="Genomic_DNA"/>
</dbReference>
<proteinExistence type="predicted"/>
<dbReference type="Pfam" id="PF07398">
    <property type="entry name" value="MDMPI_C"/>
    <property type="match status" value="1"/>
</dbReference>
<feature type="domain" description="Mycothiol-dependent maleylpyruvate isomerase metal-binding" evidence="2">
    <location>
        <begin position="17"/>
        <end position="126"/>
    </location>
</feature>